<dbReference type="PROSITE" id="PS50106">
    <property type="entry name" value="PDZ"/>
    <property type="match status" value="1"/>
</dbReference>
<dbReference type="Proteomes" id="UP000053904">
    <property type="component" value="Unassembled WGS sequence"/>
</dbReference>
<dbReference type="SMART" id="SM00245">
    <property type="entry name" value="TSPc"/>
    <property type="match status" value="1"/>
</dbReference>
<dbReference type="GO" id="GO:0004175">
    <property type="term" value="F:endopeptidase activity"/>
    <property type="evidence" value="ECO:0007669"/>
    <property type="project" value="TreeGrafter"/>
</dbReference>
<comment type="similarity">
    <text evidence="1 5">Belongs to the peptidase S41A family.</text>
</comment>
<keyword evidence="3 5" id="KW-0378">Hydrolase</keyword>
<keyword evidence="2 5" id="KW-0645">Protease</keyword>
<dbReference type="FunFam" id="2.30.42.10:FF:000063">
    <property type="entry name" value="Peptidase, S41 family"/>
    <property type="match status" value="1"/>
</dbReference>
<dbReference type="CDD" id="cd07560">
    <property type="entry name" value="Peptidase_S41_CPP"/>
    <property type="match status" value="1"/>
</dbReference>
<dbReference type="Gene3D" id="3.30.750.44">
    <property type="match status" value="1"/>
</dbReference>
<dbReference type="GO" id="GO:0006508">
    <property type="term" value="P:proteolysis"/>
    <property type="evidence" value="ECO:0007669"/>
    <property type="project" value="UniProtKB-KW"/>
</dbReference>
<dbReference type="NCBIfam" id="TIGR00225">
    <property type="entry name" value="prc"/>
    <property type="match status" value="1"/>
</dbReference>
<evidence type="ECO:0000256" key="5">
    <source>
        <dbReference type="RuleBase" id="RU004404"/>
    </source>
</evidence>
<evidence type="ECO:0000313" key="7">
    <source>
        <dbReference type="EMBL" id="KUK77873.1"/>
    </source>
</evidence>
<gene>
    <name evidence="7" type="ORF">XD93_0008</name>
</gene>
<dbReference type="Gene3D" id="3.90.226.10">
    <property type="entry name" value="2-enoyl-CoA Hydratase, Chain A, domain 1"/>
    <property type="match status" value="1"/>
</dbReference>
<dbReference type="GO" id="GO:0007165">
    <property type="term" value="P:signal transduction"/>
    <property type="evidence" value="ECO:0007669"/>
    <property type="project" value="TreeGrafter"/>
</dbReference>
<dbReference type="InterPro" id="IPR004447">
    <property type="entry name" value="Peptidase_S41A"/>
</dbReference>
<dbReference type="Pfam" id="PF03572">
    <property type="entry name" value="Peptidase_S41"/>
    <property type="match status" value="1"/>
</dbReference>
<dbReference type="SUPFAM" id="SSF52096">
    <property type="entry name" value="ClpP/crotonase"/>
    <property type="match status" value="1"/>
</dbReference>
<dbReference type="PANTHER" id="PTHR32060:SF30">
    <property type="entry name" value="CARBOXY-TERMINAL PROCESSING PROTEASE CTPA"/>
    <property type="match status" value="1"/>
</dbReference>
<evidence type="ECO:0000256" key="2">
    <source>
        <dbReference type="ARBA" id="ARBA00022670"/>
    </source>
</evidence>
<accession>A0A101HJA0</accession>
<dbReference type="InterPro" id="IPR029045">
    <property type="entry name" value="ClpP/crotonase-like_dom_sf"/>
</dbReference>
<dbReference type="Gene3D" id="2.30.42.10">
    <property type="match status" value="1"/>
</dbReference>
<dbReference type="CDD" id="cd06782">
    <property type="entry name" value="cpPDZ_CPP-like"/>
    <property type="match status" value="1"/>
</dbReference>
<sequence>MNQKRDATRVLGVIILAVCMLAIGFAAGKLINVDVETSLRTITSEKPSLDLFWEVWGIMETEFVNSDEIDQEEKRYGAIKGLVDSYGDPATVFLTPEETETFNSTNEGKYFEGIGAELGYEDGYVIIISPLEGSPAKEAGIRPGDIILSVDGVEISKGDNIYDVVAMIRGEAGTDVTLEVLHKGDLELTEITITRGEITVPSMKVEFLQDDIAYLELARFTDASYLEWVNKWEQTTKEVLDRGVKKMILDLRGNPGGYFDAAIYAADEFLPGKETISIQENGQGRQKEFNSKNGGDLTDIELVILIDEGSASASEILSGALQYHDVAQIVGQSSYGKGTAQAIEDFRDGSSLHVTVFKWLLPDETWINRDNPIVPDYEVEYSTDDFTEGQDPQLDKAIELLN</sequence>
<protein>
    <submittedName>
        <fullName evidence="7">Carboxyl-terminal protease</fullName>
    </submittedName>
</protein>
<dbReference type="GO" id="GO:0008236">
    <property type="term" value="F:serine-type peptidase activity"/>
    <property type="evidence" value="ECO:0007669"/>
    <property type="project" value="UniProtKB-KW"/>
</dbReference>
<feature type="domain" description="PDZ" evidence="6">
    <location>
        <begin position="99"/>
        <end position="169"/>
    </location>
</feature>
<proteinExistence type="inferred from homology"/>
<dbReference type="PANTHER" id="PTHR32060">
    <property type="entry name" value="TAIL-SPECIFIC PROTEASE"/>
    <property type="match status" value="1"/>
</dbReference>
<evidence type="ECO:0000256" key="4">
    <source>
        <dbReference type="ARBA" id="ARBA00022825"/>
    </source>
</evidence>
<name>A0A101HJA0_9BACT</name>
<evidence type="ECO:0000313" key="8">
    <source>
        <dbReference type="Proteomes" id="UP000053904"/>
    </source>
</evidence>
<evidence type="ECO:0000256" key="3">
    <source>
        <dbReference type="ARBA" id="ARBA00022801"/>
    </source>
</evidence>
<organism evidence="7 8">
    <name type="scientific">candidate division WS6 bacterium 34_10</name>
    <dbReference type="NCBI Taxonomy" id="1641389"/>
    <lineage>
        <taxon>Bacteria</taxon>
        <taxon>Candidatus Dojkabacteria</taxon>
    </lineage>
</organism>
<keyword evidence="4 5" id="KW-0720">Serine protease</keyword>
<dbReference type="AlphaFoldDB" id="A0A101HJA0"/>
<evidence type="ECO:0000259" key="6">
    <source>
        <dbReference type="PROSITE" id="PS50106"/>
    </source>
</evidence>
<comment type="caution">
    <text evidence="7">The sequence shown here is derived from an EMBL/GenBank/DDBJ whole genome shotgun (WGS) entry which is preliminary data.</text>
</comment>
<reference evidence="8" key="1">
    <citation type="journal article" date="2015" name="MBio">
        <title>Genome-Resolved Metagenomic Analysis Reveals Roles for Candidate Phyla and Other Microbial Community Members in Biogeochemical Transformations in Oil Reservoirs.</title>
        <authorList>
            <person name="Hu P."/>
            <person name="Tom L."/>
            <person name="Singh A."/>
            <person name="Thomas B.C."/>
            <person name="Baker B.J."/>
            <person name="Piceno Y.M."/>
            <person name="Andersen G.L."/>
            <person name="Banfield J.F."/>
        </authorList>
    </citation>
    <scope>NUCLEOTIDE SEQUENCE [LARGE SCALE GENOMIC DNA]</scope>
</reference>
<evidence type="ECO:0000256" key="1">
    <source>
        <dbReference type="ARBA" id="ARBA00009179"/>
    </source>
</evidence>
<dbReference type="InterPro" id="IPR036034">
    <property type="entry name" value="PDZ_sf"/>
</dbReference>
<dbReference type="Pfam" id="PF17820">
    <property type="entry name" value="PDZ_6"/>
    <property type="match status" value="1"/>
</dbReference>
<dbReference type="InterPro" id="IPR041489">
    <property type="entry name" value="PDZ_6"/>
</dbReference>
<dbReference type="SMART" id="SM00228">
    <property type="entry name" value="PDZ"/>
    <property type="match status" value="1"/>
</dbReference>
<dbReference type="EMBL" id="LGGO01000001">
    <property type="protein sequence ID" value="KUK77873.1"/>
    <property type="molecule type" value="Genomic_DNA"/>
</dbReference>
<dbReference type="InterPro" id="IPR005151">
    <property type="entry name" value="Tail-specific_protease"/>
</dbReference>
<dbReference type="SUPFAM" id="SSF50156">
    <property type="entry name" value="PDZ domain-like"/>
    <property type="match status" value="1"/>
</dbReference>
<dbReference type="GO" id="GO:0030288">
    <property type="term" value="C:outer membrane-bounded periplasmic space"/>
    <property type="evidence" value="ECO:0007669"/>
    <property type="project" value="TreeGrafter"/>
</dbReference>
<dbReference type="InterPro" id="IPR001478">
    <property type="entry name" value="PDZ"/>
</dbReference>